<dbReference type="STRING" id="1166073.SAMN05192530_10917"/>
<evidence type="ECO:0000313" key="2">
    <source>
        <dbReference type="Proteomes" id="UP000198793"/>
    </source>
</evidence>
<dbReference type="Gene3D" id="1.20.910.10">
    <property type="entry name" value="Heme oxygenase-like"/>
    <property type="match status" value="1"/>
</dbReference>
<accession>A0A1H0L357</accession>
<dbReference type="Proteomes" id="UP000198793">
    <property type="component" value="Unassembled WGS sequence"/>
</dbReference>
<dbReference type="EMBL" id="FNIT01000009">
    <property type="protein sequence ID" value="SDO62453.1"/>
    <property type="molecule type" value="Genomic_DNA"/>
</dbReference>
<dbReference type="RefSeq" id="WP_139184040.1">
    <property type="nucleotide sequence ID" value="NZ_FNIT01000009.1"/>
</dbReference>
<gene>
    <name evidence="1" type="ORF">SAMN05192530_10917</name>
</gene>
<dbReference type="InterPro" id="IPR016084">
    <property type="entry name" value="Haem_Oase-like_multi-hlx"/>
</dbReference>
<dbReference type="SUPFAM" id="SSF48613">
    <property type="entry name" value="Heme oxygenase-like"/>
    <property type="match status" value="1"/>
</dbReference>
<proteinExistence type="predicted"/>
<reference evidence="1 2" key="1">
    <citation type="submission" date="2016-10" db="EMBL/GenBank/DDBJ databases">
        <authorList>
            <person name="de Groot N.N."/>
        </authorList>
    </citation>
    <scope>NUCLEOTIDE SEQUENCE [LARGE SCALE GENOMIC DNA]</scope>
    <source>
        <strain evidence="2">L7-484,KACC 16230,DSM 25025</strain>
    </source>
</reference>
<sequence>MNHALTSPGADPAAAGETLRDRLRADTREAHEALDARFATMMAGDTNRYALFLVMNRDAHAAIEPLLAAGPLAGAWQATGRLEAARRDCQVLGLGEERAEPPRFGLDAGSRAAAFGLAYVLEGSRLGAKYLLRALARAPARNPLPTHYLEVSSDAGPFTGLMRDMARESFSPAEFSRSTEVARHTFRFFGRLADEHETAGTLGS</sequence>
<protein>
    <submittedName>
        <fullName evidence="1">Heme oxygenase</fullName>
    </submittedName>
</protein>
<organism evidence="1 2">
    <name type="scientific">Aureimonas jatrophae</name>
    <dbReference type="NCBI Taxonomy" id="1166073"/>
    <lineage>
        <taxon>Bacteria</taxon>
        <taxon>Pseudomonadati</taxon>
        <taxon>Pseudomonadota</taxon>
        <taxon>Alphaproteobacteria</taxon>
        <taxon>Hyphomicrobiales</taxon>
        <taxon>Aurantimonadaceae</taxon>
        <taxon>Aureimonas</taxon>
    </lineage>
</organism>
<dbReference type="OrthoDB" id="9149607at2"/>
<name>A0A1H0L357_9HYPH</name>
<dbReference type="AlphaFoldDB" id="A0A1H0L357"/>
<keyword evidence="2" id="KW-1185">Reference proteome</keyword>
<dbReference type="CDD" id="cd19166">
    <property type="entry name" value="HemeO-bac"/>
    <property type="match status" value="1"/>
</dbReference>
<evidence type="ECO:0000313" key="1">
    <source>
        <dbReference type="EMBL" id="SDO62453.1"/>
    </source>
</evidence>